<keyword evidence="4" id="KW-1185">Reference proteome</keyword>
<dbReference type="AlphaFoldDB" id="B9XP64"/>
<comment type="caution">
    <text evidence="3">The sequence shown here is derived from an EMBL/GenBank/DDBJ whole genome shotgun (WGS) entry which is preliminary data.</text>
</comment>
<reference evidence="3 4" key="1">
    <citation type="journal article" date="2011" name="J. Bacteriol.">
        <title>Genome sequence of 'Pedosphaera parvula' Ellin514, an aerobic Verrucomicrobial isolate from pasture soil.</title>
        <authorList>
            <person name="Kant R."/>
            <person name="van Passel M.W."/>
            <person name="Sangwan P."/>
            <person name="Palva A."/>
            <person name="Lucas S."/>
            <person name="Copeland A."/>
            <person name="Lapidus A."/>
            <person name="Glavina Del Rio T."/>
            <person name="Dalin E."/>
            <person name="Tice H."/>
            <person name="Bruce D."/>
            <person name="Goodwin L."/>
            <person name="Pitluck S."/>
            <person name="Chertkov O."/>
            <person name="Larimer F.W."/>
            <person name="Land M.L."/>
            <person name="Hauser L."/>
            <person name="Brettin T.S."/>
            <person name="Detter J.C."/>
            <person name="Han S."/>
            <person name="de Vos W.M."/>
            <person name="Janssen P.H."/>
            <person name="Smidt H."/>
        </authorList>
    </citation>
    <scope>NUCLEOTIDE SEQUENCE [LARGE SCALE GENOMIC DNA]</scope>
    <source>
        <strain evidence="3 4">Ellin514</strain>
    </source>
</reference>
<evidence type="ECO:0000313" key="4">
    <source>
        <dbReference type="Proteomes" id="UP000003688"/>
    </source>
</evidence>
<name>B9XP64_PEDPL</name>
<proteinExistence type="predicted"/>
<accession>B9XP64</accession>
<feature type="chain" id="PRO_5002895008" description="Acetyl xylan esterase domain-containing protein" evidence="1">
    <location>
        <begin position="24"/>
        <end position="678"/>
    </location>
</feature>
<dbReference type="PANTHER" id="PTHR22946">
    <property type="entry name" value="DIENELACTONE HYDROLASE DOMAIN-CONTAINING PROTEIN-RELATED"/>
    <property type="match status" value="1"/>
</dbReference>
<sequence precursor="true">MFHRLRIYCFITFVALCPFIVRADNAVCKDLNSPREFPVINTQKEWQDRANVIRQQILVSAGLWPMPEKTPLHPKLFGRIECDGYSVEKVYLETYPGFYLAGNLYRPLGKAGPFPGILNPHGHWENGRLTDIKEGSIPARCINFAKQGMIAFSYDMVGYNDTHFPESPVTKEFYKIHRNFGTNDPANLLWNISLMGLQTWNSIRALDFLESLPEVDKHRLACTGESGGGTQTFILGAIDDRLAAQAPVVMVSHIMQGGCGCENMPGLRVQFSNMEIAAAAVPRPQIMVACTGDWTKTMLTLEGPAIQHIYDLFKAPDKLRYVRFDFNHNYNQTSREAVYQWFDRWLIDETDTPVTELAYTKESDEDLRVFPDGKLPSNAVSQSQLIQYLVSSHQSALDALTPRDKTGWKRYQNVMTPAWARTLQLNWPGAALNTEIKTVSKTANYTFQTVQIHRETESKPLELLHFIPSKAGAKGRQTLVLLVSPPGKSPYLDEAGSPVGIAQSLLEKNYHVAVLNNSPAIETRDQLSIFFNTYNRTYLQNRVGDIVAACQSLHSINLRQLRIILYGTGHAGLWSLLAAPAANGVVSDLDQLDVNSNQTLIAPELFCPGLRSMDSFTGPLILATPNPLLLHNLSPKFQISKVQSTYDALSAGKSFRAERKQLSEQEILDWFSRIDSSK</sequence>
<keyword evidence="1" id="KW-0732">Signal</keyword>
<feature type="signal peptide" evidence="1">
    <location>
        <begin position="1"/>
        <end position="23"/>
    </location>
</feature>
<dbReference type="EMBL" id="ABOX02000044">
    <property type="protein sequence ID" value="EEF58420.1"/>
    <property type="molecule type" value="Genomic_DNA"/>
</dbReference>
<dbReference type="InterPro" id="IPR050261">
    <property type="entry name" value="FrsA_esterase"/>
</dbReference>
<dbReference type="InterPro" id="IPR008391">
    <property type="entry name" value="AXE1_dom"/>
</dbReference>
<evidence type="ECO:0000259" key="2">
    <source>
        <dbReference type="Pfam" id="PF05448"/>
    </source>
</evidence>
<feature type="domain" description="Acetyl xylan esterase" evidence="2">
    <location>
        <begin position="88"/>
        <end position="249"/>
    </location>
</feature>
<gene>
    <name evidence="3" type="ORF">Cflav_PD6163</name>
</gene>
<organism evidence="3 4">
    <name type="scientific">Pedosphaera parvula (strain Ellin514)</name>
    <dbReference type="NCBI Taxonomy" id="320771"/>
    <lineage>
        <taxon>Bacteria</taxon>
        <taxon>Pseudomonadati</taxon>
        <taxon>Verrucomicrobiota</taxon>
        <taxon>Pedosphaerae</taxon>
        <taxon>Pedosphaerales</taxon>
        <taxon>Pedosphaeraceae</taxon>
        <taxon>Pedosphaera</taxon>
    </lineage>
</organism>
<dbReference type="Proteomes" id="UP000003688">
    <property type="component" value="Unassembled WGS sequence"/>
</dbReference>
<dbReference type="InterPro" id="IPR029058">
    <property type="entry name" value="AB_hydrolase_fold"/>
</dbReference>
<dbReference type="ESTHER" id="9bact-b9xp64">
    <property type="family name" value="Pectin_methylesterase"/>
</dbReference>
<evidence type="ECO:0000256" key="1">
    <source>
        <dbReference type="SAM" id="SignalP"/>
    </source>
</evidence>
<dbReference type="Gene3D" id="3.40.50.1820">
    <property type="entry name" value="alpha/beta hydrolase"/>
    <property type="match status" value="2"/>
</dbReference>
<dbReference type="STRING" id="320771.Cflav_PD6163"/>
<dbReference type="PANTHER" id="PTHR22946:SF8">
    <property type="entry name" value="ACETYL XYLAN ESTERASE DOMAIN-CONTAINING PROTEIN"/>
    <property type="match status" value="1"/>
</dbReference>
<evidence type="ECO:0000313" key="3">
    <source>
        <dbReference type="EMBL" id="EEF58420.1"/>
    </source>
</evidence>
<dbReference type="Pfam" id="PF05448">
    <property type="entry name" value="AXE1"/>
    <property type="match status" value="1"/>
</dbReference>
<protein>
    <recommendedName>
        <fullName evidence="2">Acetyl xylan esterase domain-containing protein</fullName>
    </recommendedName>
</protein>
<dbReference type="SUPFAM" id="SSF53474">
    <property type="entry name" value="alpha/beta-Hydrolases"/>
    <property type="match status" value="1"/>
</dbReference>